<dbReference type="HOGENOM" id="CLU_375367_0_0_1"/>
<dbReference type="GeneID" id="19881020"/>
<dbReference type="InParanoid" id="L2GPX4"/>
<dbReference type="RefSeq" id="XP_007603755.1">
    <property type="nucleotide sequence ID" value="XM_007603693.1"/>
</dbReference>
<dbReference type="VEuPathDB" id="MicrosporidiaDB:VICG_00302"/>
<protein>
    <recommendedName>
        <fullName evidence="3">DH domain-containing protein</fullName>
    </recommendedName>
</protein>
<reference evidence="2" key="1">
    <citation type="submission" date="2011-05" db="EMBL/GenBank/DDBJ databases">
        <title>The genome sequence of Vittaforma corneae strain ATCC 50505.</title>
        <authorList>
            <consortium name="The Broad Institute Genome Sequencing Platform"/>
            <person name="Cuomo C."/>
            <person name="Didier E."/>
            <person name="Bowers L."/>
            <person name="Young S.K."/>
            <person name="Zeng Q."/>
            <person name="Gargeya S."/>
            <person name="Fitzgerald M."/>
            <person name="Haas B."/>
            <person name="Abouelleil A."/>
            <person name="Alvarado L."/>
            <person name="Arachchi H.M."/>
            <person name="Berlin A."/>
            <person name="Chapman S.B."/>
            <person name="Gearin G."/>
            <person name="Goldberg J."/>
            <person name="Griggs A."/>
            <person name="Gujja S."/>
            <person name="Hansen M."/>
            <person name="Heiman D."/>
            <person name="Howarth C."/>
            <person name="Larimer J."/>
            <person name="Lui A."/>
            <person name="MacDonald P.J.P."/>
            <person name="McCowen C."/>
            <person name="Montmayeur A."/>
            <person name="Murphy C."/>
            <person name="Neiman D."/>
            <person name="Pearson M."/>
            <person name="Priest M."/>
            <person name="Roberts A."/>
            <person name="Saif S."/>
            <person name="Shea T."/>
            <person name="Sisk P."/>
            <person name="Stolte C."/>
            <person name="Sykes S."/>
            <person name="Wortman J."/>
            <person name="Nusbaum C."/>
            <person name="Birren B."/>
        </authorList>
    </citation>
    <scope>NUCLEOTIDE SEQUENCE [LARGE SCALE GENOMIC DNA]</scope>
    <source>
        <strain evidence="2">ATCC 50505</strain>
    </source>
</reference>
<evidence type="ECO:0000313" key="2">
    <source>
        <dbReference type="Proteomes" id="UP000011082"/>
    </source>
</evidence>
<dbReference type="EMBL" id="JH370131">
    <property type="protein sequence ID" value="ELA42550.1"/>
    <property type="molecule type" value="Genomic_DNA"/>
</dbReference>
<evidence type="ECO:0008006" key="3">
    <source>
        <dbReference type="Google" id="ProtNLM"/>
    </source>
</evidence>
<evidence type="ECO:0000313" key="1">
    <source>
        <dbReference type="EMBL" id="ELA42550.1"/>
    </source>
</evidence>
<organism evidence="1 2">
    <name type="scientific">Vittaforma corneae (strain ATCC 50505)</name>
    <name type="common">Microsporidian parasite</name>
    <name type="synonym">Nosema corneum</name>
    <dbReference type="NCBI Taxonomy" id="993615"/>
    <lineage>
        <taxon>Eukaryota</taxon>
        <taxon>Fungi</taxon>
        <taxon>Fungi incertae sedis</taxon>
        <taxon>Microsporidia</taxon>
        <taxon>Nosematidae</taxon>
        <taxon>Vittaforma</taxon>
    </lineage>
</organism>
<proteinExistence type="predicted"/>
<dbReference type="Proteomes" id="UP000011082">
    <property type="component" value="Unassembled WGS sequence"/>
</dbReference>
<dbReference type="AlphaFoldDB" id="L2GPX4"/>
<name>L2GPX4_VITCO</name>
<gene>
    <name evidence="1" type="ORF">VICG_00302</name>
</gene>
<keyword evidence="2" id="KW-1185">Reference proteome</keyword>
<dbReference type="OrthoDB" id="10558864at2759"/>
<sequence length="740" mass="86867">VSILGIRTFNFSRLPKSRNNKYTILKLALRSYLNLFIDNFDNLDSDQKQQSKAESKRGNDGGLMGFIMRFVSTLTLDSADPIEKLKGLISKDHKHFDYEDIGNFMEVGGCDNILDIFHIPVLVQFENFEQDFENELFSDNQTLAISEKEVYSLKIHHKPIENHEKNRILKNFIVSEISFYRQLKEYQDESFKNIVKIYEEIAESLLKQFFNADLTNITALFDNAENPPAISSSCIAKIYLDNFDSFFTYFSFITAFERVPADNYDLKMKMTDVLTKLTSYSKAFNNICEIDDTNEARELSLKFYRLNSLLNEHSEKHHLASFNNLRKMLSKKNSILENEDILCAVNCTDLNADARYRILLFTNHIVVVDKHNDAKMTSRIHNVDIVLYNKFLYLILPENIKPLLQFQKIAKEYKLDQDNTSIVAFRSFNREATENFRERYYQAKYKLKKRDGYFYCFLHPTGHTCEDSLDKSTSDFSTDTFHDRIVVSSLGDPEPDQGIHRNVNNEEMVHCVKIEDYCFRVGGIEKLTQKELLERINEKVKQKRIEVMNISKNLNTIMAIIKHADESRLKLTNIDVYPEDEVMFQRKREVFEQICSTILKSSNEPDQMKYSVENIVQLLEESIINECSDANKHYNRVYYTLLYSQSGTECISYLPSLEDKIVLLCMLVHRNLYYFFDSEDLERLNENTIHWDPAEKMRGFKSYTLEYFKKIISVIKHLRYIGKDVYKEMLVRVMLAKPII</sequence>
<accession>L2GPX4</accession>
<feature type="non-terminal residue" evidence="1">
    <location>
        <position position="1"/>
    </location>
</feature>